<reference evidence="2 3" key="1">
    <citation type="submission" date="2023-01" db="EMBL/GenBank/DDBJ databases">
        <title>Analysis of 21 Apiospora genomes using comparative genomics revels a genus with tremendous synthesis potential of carbohydrate active enzymes and secondary metabolites.</title>
        <authorList>
            <person name="Sorensen T."/>
        </authorList>
    </citation>
    <scope>NUCLEOTIDE SEQUENCE [LARGE SCALE GENOMIC DNA]</scope>
    <source>
        <strain evidence="2 3">CBS 20057</strain>
    </source>
</reference>
<sequence length="399" mass="46109">MPPKSKAKAKAAGNSGLTQAELKNLYIEGTELLLTYFNGDTPTNNFYKKLLAKQKYKSLQAAARNWCWKYAPERANVSKTVANFQSRFPLHEHGGYSHEVKTSAGPYRESMDLDPNEPDNPWLLFHPDLFNQGVSPNYYRFSLERARTARTMQGYEDNDELNFRDYKEYIPNAPTARRLAGDRFQYALRVVERMADEEDVAIAEAMEEQKEQNRKDQEKQKKKSKAKKSEQEDEEEDEEEGEEMPPPAVVTARDLLLDRVLLRYLPEALVWLGHGPKAWREVRISDAQTRVYRTINMTNSAQMMHMRAEAIRLEQIARGEILPEKNATPFALYQQVLDERMRKTAEEEKRKQEEAEQEAAQEAADEAELKKAQEEKKAKAEEKKAKKEKKAAEKKEAAE</sequence>
<feature type="compositionally biased region" description="Acidic residues" evidence="1">
    <location>
        <begin position="355"/>
        <end position="366"/>
    </location>
</feature>
<keyword evidence="3" id="KW-1185">Reference proteome</keyword>
<feature type="compositionally biased region" description="Acidic residues" evidence="1">
    <location>
        <begin position="231"/>
        <end position="243"/>
    </location>
</feature>
<dbReference type="EMBL" id="JAQQWI010000018">
    <property type="protein sequence ID" value="KAK8001807.1"/>
    <property type="molecule type" value="Genomic_DNA"/>
</dbReference>
<comment type="caution">
    <text evidence="2">The sequence shown here is derived from an EMBL/GenBank/DDBJ whole genome shotgun (WGS) entry which is preliminary data.</text>
</comment>
<evidence type="ECO:0000313" key="3">
    <source>
        <dbReference type="Proteomes" id="UP001396898"/>
    </source>
</evidence>
<dbReference type="Proteomes" id="UP001396898">
    <property type="component" value="Unassembled WGS sequence"/>
</dbReference>
<feature type="region of interest" description="Disordered" evidence="1">
    <location>
        <begin position="208"/>
        <end position="249"/>
    </location>
</feature>
<protein>
    <submittedName>
        <fullName evidence="2">Uncharacterized protein</fullName>
    </submittedName>
</protein>
<organism evidence="2 3">
    <name type="scientific">Apiospora marii</name>
    <dbReference type="NCBI Taxonomy" id="335849"/>
    <lineage>
        <taxon>Eukaryota</taxon>
        <taxon>Fungi</taxon>
        <taxon>Dikarya</taxon>
        <taxon>Ascomycota</taxon>
        <taxon>Pezizomycotina</taxon>
        <taxon>Sordariomycetes</taxon>
        <taxon>Xylariomycetidae</taxon>
        <taxon>Amphisphaeriales</taxon>
        <taxon>Apiosporaceae</taxon>
        <taxon>Apiospora</taxon>
    </lineage>
</organism>
<evidence type="ECO:0000256" key="1">
    <source>
        <dbReference type="SAM" id="MobiDB-lite"/>
    </source>
</evidence>
<feature type="compositionally biased region" description="Basic and acidic residues" evidence="1">
    <location>
        <begin position="367"/>
        <end position="399"/>
    </location>
</feature>
<feature type="region of interest" description="Disordered" evidence="1">
    <location>
        <begin position="343"/>
        <end position="399"/>
    </location>
</feature>
<proteinExistence type="predicted"/>
<feature type="compositionally biased region" description="Basic and acidic residues" evidence="1">
    <location>
        <begin position="208"/>
        <end position="219"/>
    </location>
</feature>
<name>A0ABR1R7T9_9PEZI</name>
<evidence type="ECO:0000313" key="2">
    <source>
        <dbReference type="EMBL" id="KAK8001807.1"/>
    </source>
</evidence>
<gene>
    <name evidence="2" type="ORF">PG991_014029</name>
</gene>
<accession>A0ABR1R7T9</accession>
<feature type="compositionally biased region" description="Basic and acidic residues" evidence="1">
    <location>
        <begin position="343"/>
        <end position="354"/>
    </location>
</feature>